<evidence type="ECO:0000313" key="1">
    <source>
        <dbReference type="EMBL" id="KFM75808.1"/>
    </source>
</evidence>
<dbReference type="SUPFAM" id="SSF48726">
    <property type="entry name" value="Immunoglobulin"/>
    <property type="match status" value="1"/>
</dbReference>
<dbReference type="STRING" id="407821.A0A087UEL9"/>
<proteinExistence type="predicted"/>
<dbReference type="OrthoDB" id="6414414at2759"/>
<sequence>MITDPPFTAHVIEHLIILVLTSIPTFSSKPHVPLRINMLHIPTPVVTGDSVLLSCSYDVGDETLYAVKWYKNMGEFFRFVPKSNPAFK</sequence>
<organism evidence="1 2">
    <name type="scientific">Stegodyphus mimosarum</name>
    <name type="common">African social velvet spider</name>
    <dbReference type="NCBI Taxonomy" id="407821"/>
    <lineage>
        <taxon>Eukaryota</taxon>
        <taxon>Metazoa</taxon>
        <taxon>Ecdysozoa</taxon>
        <taxon>Arthropoda</taxon>
        <taxon>Chelicerata</taxon>
        <taxon>Arachnida</taxon>
        <taxon>Araneae</taxon>
        <taxon>Araneomorphae</taxon>
        <taxon>Entelegynae</taxon>
        <taxon>Eresoidea</taxon>
        <taxon>Eresidae</taxon>
        <taxon>Stegodyphus</taxon>
    </lineage>
</organism>
<gene>
    <name evidence="1" type="ORF">X975_06386</name>
</gene>
<dbReference type="EMBL" id="KK119483">
    <property type="protein sequence ID" value="KFM75808.1"/>
    <property type="molecule type" value="Genomic_DNA"/>
</dbReference>
<protein>
    <recommendedName>
        <fullName evidence="3">Ig-like domain-containing protein</fullName>
    </recommendedName>
</protein>
<dbReference type="AlphaFoldDB" id="A0A087UEL9"/>
<accession>A0A087UEL9</accession>
<dbReference type="PANTHER" id="PTHR21261:SF15">
    <property type="entry name" value="BEATEN PATH IIIA, ISOFORM D-RELATED"/>
    <property type="match status" value="1"/>
</dbReference>
<feature type="non-terminal residue" evidence="1">
    <location>
        <position position="88"/>
    </location>
</feature>
<dbReference type="InterPro" id="IPR036179">
    <property type="entry name" value="Ig-like_dom_sf"/>
</dbReference>
<evidence type="ECO:0000313" key="2">
    <source>
        <dbReference type="Proteomes" id="UP000054359"/>
    </source>
</evidence>
<name>A0A087UEL9_STEMI</name>
<evidence type="ECO:0008006" key="3">
    <source>
        <dbReference type="Google" id="ProtNLM"/>
    </source>
</evidence>
<dbReference type="PANTHER" id="PTHR21261">
    <property type="entry name" value="BEAT PROTEIN"/>
    <property type="match status" value="1"/>
</dbReference>
<keyword evidence="2" id="KW-1185">Reference proteome</keyword>
<reference evidence="1 2" key="1">
    <citation type="submission" date="2013-11" db="EMBL/GenBank/DDBJ databases">
        <title>Genome sequencing of Stegodyphus mimosarum.</title>
        <authorList>
            <person name="Bechsgaard J."/>
        </authorList>
    </citation>
    <scope>NUCLEOTIDE SEQUENCE [LARGE SCALE GENOMIC DNA]</scope>
</reference>
<dbReference type="Proteomes" id="UP000054359">
    <property type="component" value="Unassembled WGS sequence"/>
</dbReference>